<sequence>MGNSQETKGRGTRPCCNRRRKNEAATQAEEGVRDSHREEREGCCRLVSAQSN</sequence>
<accession>A0A392Q5I4</accession>
<evidence type="ECO:0000256" key="1">
    <source>
        <dbReference type="SAM" id="MobiDB-lite"/>
    </source>
</evidence>
<feature type="compositionally biased region" description="Basic and acidic residues" evidence="1">
    <location>
        <begin position="30"/>
        <end position="43"/>
    </location>
</feature>
<evidence type="ECO:0000313" key="3">
    <source>
        <dbReference type="Proteomes" id="UP000265520"/>
    </source>
</evidence>
<feature type="non-terminal residue" evidence="2">
    <location>
        <position position="52"/>
    </location>
</feature>
<dbReference type="AlphaFoldDB" id="A0A392Q5I4"/>
<name>A0A392Q5I4_9FABA</name>
<proteinExistence type="predicted"/>
<organism evidence="2 3">
    <name type="scientific">Trifolium medium</name>
    <dbReference type="NCBI Taxonomy" id="97028"/>
    <lineage>
        <taxon>Eukaryota</taxon>
        <taxon>Viridiplantae</taxon>
        <taxon>Streptophyta</taxon>
        <taxon>Embryophyta</taxon>
        <taxon>Tracheophyta</taxon>
        <taxon>Spermatophyta</taxon>
        <taxon>Magnoliopsida</taxon>
        <taxon>eudicotyledons</taxon>
        <taxon>Gunneridae</taxon>
        <taxon>Pentapetalae</taxon>
        <taxon>rosids</taxon>
        <taxon>fabids</taxon>
        <taxon>Fabales</taxon>
        <taxon>Fabaceae</taxon>
        <taxon>Papilionoideae</taxon>
        <taxon>50 kb inversion clade</taxon>
        <taxon>NPAAA clade</taxon>
        <taxon>Hologalegina</taxon>
        <taxon>IRL clade</taxon>
        <taxon>Trifolieae</taxon>
        <taxon>Trifolium</taxon>
    </lineage>
</organism>
<protein>
    <submittedName>
        <fullName evidence="2">Uncharacterized protein</fullName>
    </submittedName>
</protein>
<reference evidence="2 3" key="1">
    <citation type="journal article" date="2018" name="Front. Plant Sci.">
        <title>Red Clover (Trifolium pratense) and Zigzag Clover (T. medium) - A Picture of Genomic Similarities and Differences.</title>
        <authorList>
            <person name="Dluhosova J."/>
            <person name="Istvanek J."/>
            <person name="Nedelnik J."/>
            <person name="Repkova J."/>
        </authorList>
    </citation>
    <scope>NUCLEOTIDE SEQUENCE [LARGE SCALE GENOMIC DNA]</scope>
    <source>
        <strain evidence="3">cv. 10/8</strain>
        <tissue evidence="2">Leaf</tissue>
    </source>
</reference>
<feature type="region of interest" description="Disordered" evidence="1">
    <location>
        <begin position="1"/>
        <end position="52"/>
    </location>
</feature>
<dbReference type="EMBL" id="LXQA010113251">
    <property type="protein sequence ID" value="MCI19099.1"/>
    <property type="molecule type" value="Genomic_DNA"/>
</dbReference>
<keyword evidence="3" id="KW-1185">Reference proteome</keyword>
<comment type="caution">
    <text evidence="2">The sequence shown here is derived from an EMBL/GenBank/DDBJ whole genome shotgun (WGS) entry which is preliminary data.</text>
</comment>
<evidence type="ECO:0000313" key="2">
    <source>
        <dbReference type="EMBL" id="MCI19099.1"/>
    </source>
</evidence>
<dbReference type="Proteomes" id="UP000265520">
    <property type="component" value="Unassembled WGS sequence"/>
</dbReference>